<evidence type="ECO:0000256" key="1">
    <source>
        <dbReference type="ARBA" id="ARBA00004170"/>
    </source>
</evidence>
<feature type="domain" description="AMP-dependent synthetase/ligase" evidence="9">
    <location>
        <begin position="19"/>
        <end position="392"/>
    </location>
</feature>
<dbReference type="OrthoDB" id="9803968at2"/>
<proteinExistence type="inferred from homology"/>
<comment type="pathway">
    <text evidence="2">Lipid metabolism; fatty acid beta-oxidation.</text>
</comment>
<name>A0A4U1BR65_9GAMM</name>
<dbReference type="AlphaFoldDB" id="A0A4U1BR65"/>
<dbReference type="Proteomes" id="UP000305675">
    <property type="component" value="Unassembled WGS sequence"/>
</dbReference>
<dbReference type="SUPFAM" id="SSF56801">
    <property type="entry name" value="Acetyl-CoA synthetase-like"/>
    <property type="match status" value="1"/>
</dbReference>
<dbReference type="Pfam" id="PF13193">
    <property type="entry name" value="AMP-binding_C"/>
    <property type="match status" value="1"/>
</dbReference>
<feature type="domain" description="AMP-binding enzyme C-terminal" evidence="10">
    <location>
        <begin position="443"/>
        <end position="516"/>
    </location>
</feature>
<dbReference type="Gene3D" id="3.30.300.30">
    <property type="match status" value="1"/>
</dbReference>
<comment type="caution">
    <text evidence="11">The sequence shown here is derived from an EMBL/GenBank/DDBJ whole genome shotgun (WGS) entry which is preliminary data.</text>
</comment>
<evidence type="ECO:0000256" key="8">
    <source>
        <dbReference type="ARBA" id="ARBA00042773"/>
    </source>
</evidence>
<dbReference type="PROSITE" id="PS00455">
    <property type="entry name" value="AMP_BINDING"/>
    <property type="match status" value="1"/>
</dbReference>
<accession>A0A4U1BR65</accession>
<dbReference type="FunFam" id="3.40.50.12780:FF:000003">
    <property type="entry name" value="Long-chain-fatty-acid--CoA ligase FadD"/>
    <property type="match status" value="1"/>
</dbReference>
<dbReference type="InterPro" id="IPR000873">
    <property type="entry name" value="AMP-dep_synth/lig_dom"/>
</dbReference>
<protein>
    <recommendedName>
        <fullName evidence="7">Long-chain-fatty-acid--CoA ligase</fullName>
        <ecNumber evidence="6">6.2.1.3</ecNumber>
    </recommendedName>
    <alternativeName>
        <fullName evidence="8">Long-chain acyl-CoA synthetase</fullName>
    </alternativeName>
</protein>
<comment type="subcellular location">
    <subcellularLocation>
        <location evidence="1">Membrane</location>
        <topology evidence="1">Peripheral membrane protein</topology>
    </subcellularLocation>
</comment>
<evidence type="ECO:0000256" key="2">
    <source>
        <dbReference type="ARBA" id="ARBA00005005"/>
    </source>
</evidence>
<dbReference type="PANTHER" id="PTHR43767">
    <property type="entry name" value="LONG-CHAIN-FATTY-ACID--COA LIGASE"/>
    <property type="match status" value="1"/>
</dbReference>
<keyword evidence="12" id="KW-1185">Reference proteome</keyword>
<dbReference type="InterPro" id="IPR042099">
    <property type="entry name" value="ANL_N_sf"/>
</dbReference>
<dbReference type="InterPro" id="IPR050237">
    <property type="entry name" value="ATP-dep_AMP-bd_enzyme"/>
</dbReference>
<evidence type="ECO:0000259" key="10">
    <source>
        <dbReference type="Pfam" id="PF13193"/>
    </source>
</evidence>
<evidence type="ECO:0000256" key="3">
    <source>
        <dbReference type="ARBA" id="ARBA00006432"/>
    </source>
</evidence>
<dbReference type="GO" id="GO:0016020">
    <property type="term" value="C:membrane"/>
    <property type="evidence" value="ECO:0007669"/>
    <property type="project" value="UniProtKB-SubCell"/>
</dbReference>
<comment type="similarity">
    <text evidence="3">Belongs to the ATP-dependent AMP-binding enzyme family.</text>
</comment>
<keyword evidence="5" id="KW-0472">Membrane</keyword>
<dbReference type="EMBL" id="SWCJ01000009">
    <property type="protein sequence ID" value="TKB54210.1"/>
    <property type="molecule type" value="Genomic_DNA"/>
</dbReference>
<gene>
    <name evidence="11" type="ORF">FCL42_12500</name>
</gene>
<dbReference type="InterPro" id="IPR045851">
    <property type="entry name" value="AMP-bd_C_sf"/>
</dbReference>
<keyword evidence="4 11" id="KW-0436">Ligase</keyword>
<dbReference type="Gene3D" id="3.40.50.12780">
    <property type="entry name" value="N-terminal domain of ligase-like"/>
    <property type="match status" value="1"/>
</dbReference>
<evidence type="ECO:0000259" key="9">
    <source>
        <dbReference type="Pfam" id="PF00501"/>
    </source>
</evidence>
<evidence type="ECO:0000256" key="6">
    <source>
        <dbReference type="ARBA" id="ARBA00026121"/>
    </source>
</evidence>
<evidence type="ECO:0000256" key="5">
    <source>
        <dbReference type="ARBA" id="ARBA00023136"/>
    </source>
</evidence>
<dbReference type="GO" id="GO:0004467">
    <property type="term" value="F:long-chain fatty acid-CoA ligase activity"/>
    <property type="evidence" value="ECO:0007669"/>
    <property type="project" value="UniProtKB-EC"/>
</dbReference>
<dbReference type="PANTHER" id="PTHR43767:SF8">
    <property type="entry name" value="LONG-CHAIN-FATTY-ACID--COA LIGASE"/>
    <property type="match status" value="1"/>
</dbReference>
<reference evidence="11 12" key="1">
    <citation type="submission" date="2019-04" db="EMBL/GenBank/DDBJ databases">
        <authorList>
            <person name="Hwang J.C."/>
        </authorList>
    </citation>
    <scope>NUCLEOTIDE SEQUENCE [LARGE SCALE GENOMIC DNA]</scope>
    <source>
        <strain evidence="11 12">IMCC35002</strain>
    </source>
</reference>
<sequence length="525" mass="56615">MQHDPRIELTDANDLVSMFHQTCATYADKPAFSALGITLSFKEFEQHTQNLAAYLKSTGLQPGDRIGLCLPNLLQFPIAAFAALQAGLVLVNTNPLYSAREMRHQWSDSGIKALVVLDTLAEQVGSILDDTDIKTVITTAATDFHQPSATNDQLPCSIRFMDALTQGASLARNPVTLTGLDLAALQYTGGTTGIAKGAMLSHANLLANAHQVVARLGDTCRPGEEIFVVPLPLYHIYAFTVNLIVFFARGSHNVLIPNPRDLPGFVEQIKPFKFTGMAGLNTLFIGLCRLDSFKALDTSALKLTISGGTALTKGAAEIWQQTTGCTVSEGYGLSETSPVVCLNPVGQEKLGSIGLPLNDTEVKLVDDLDNDLPKGATGELCIRGPQVMQGYWQQPEETDNVMLDGGWLKTGDIATIDDAGFVSIVDRKKDLIIVSGQNVYPNEIEEVLGLYPGIIEAAVVGEPDAVSGEKVLAYVVAEQELDVAAIKAFCRERLVRYKIPRKLIAVEALPKSAVGKILRRALRAQ</sequence>
<evidence type="ECO:0000313" key="11">
    <source>
        <dbReference type="EMBL" id="TKB54210.1"/>
    </source>
</evidence>
<evidence type="ECO:0000256" key="7">
    <source>
        <dbReference type="ARBA" id="ARBA00039545"/>
    </source>
</evidence>
<dbReference type="RefSeq" id="WP_136863759.1">
    <property type="nucleotide sequence ID" value="NZ_SWCJ01000009.1"/>
</dbReference>
<evidence type="ECO:0000256" key="4">
    <source>
        <dbReference type="ARBA" id="ARBA00022598"/>
    </source>
</evidence>
<dbReference type="CDD" id="cd05936">
    <property type="entry name" value="FC-FACS_FadD_like"/>
    <property type="match status" value="1"/>
</dbReference>
<dbReference type="InterPro" id="IPR025110">
    <property type="entry name" value="AMP-bd_C"/>
</dbReference>
<dbReference type="InterPro" id="IPR020845">
    <property type="entry name" value="AMP-binding_CS"/>
</dbReference>
<evidence type="ECO:0000313" key="12">
    <source>
        <dbReference type="Proteomes" id="UP000305675"/>
    </source>
</evidence>
<organism evidence="11 12">
    <name type="scientific">Ferrimonas aestuarii</name>
    <dbReference type="NCBI Taxonomy" id="2569539"/>
    <lineage>
        <taxon>Bacteria</taxon>
        <taxon>Pseudomonadati</taxon>
        <taxon>Pseudomonadota</taxon>
        <taxon>Gammaproteobacteria</taxon>
        <taxon>Alteromonadales</taxon>
        <taxon>Ferrimonadaceae</taxon>
        <taxon>Ferrimonas</taxon>
    </lineage>
</organism>
<dbReference type="EC" id="6.2.1.3" evidence="6"/>
<dbReference type="Pfam" id="PF00501">
    <property type="entry name" value="AMP-binding"/>
    <property type="match status" value="1"/>
</dbReference>